<dbReference type="Proteomes" id="UP000243459">
    <property type="component" value="Chromosome 5"/>
</dbReference>
<sequence length="114" mass="12736">MDLVDDPLRLGVLASDPKSSRLDLNHVQAHNLSQMNSEHDKIKPVSENLAIDKDLVEMGYGNKAHLSPVHVVHAHLVNYETSAHQKLRDLVNMIVWSLCILIARKSTRLNVGAQ</sequence>
<keyword evidence="2" id="KW-1185">Reference proteome</keyword>
<evidence type="ECO:0000313" key="1">
    <source>
        <dbReference type="EMBL" id="ONK67807.1"/>
    </source>
</evidence>
<reference evidence="2" key="1">
    <citation type="journal article" date="2017" name="Nat. Commun.">
        <title>The asparagus genome sheds light on the origin and evolution of a young Y chromosome.</title>
        <authorList>
            <person name="Harkess A."/>
            <person name="Zhou J."/>
            <person name="Xu C."/>
            <person name="Bowers J.E."/>
            <person name="Van der Hulst R."/>
            <person name="Ayyampalayam S."/>
            <person name="Mercati F."/>
            <person name="Riccardi P."/>
            <person name="McKain M.R."/>
            <person name="Kakrana A."/>
            <person name="Tang H."/>
            <person name="Ray J."/>
            <person name="Groenendijk J."/>
            <person name="Arikit S."/>
            <person name="Mathioni S.M."/>
            <person name="Nakano M."/>
            <person name="Shan H."/>
            <person name="Telgmann-Rauber A."/>
            <person name="Kanno A."/>
            <person name="Yue Z."/>
            <person name="Chen H."/>
            <person name="Li W."/>
            <person name="Chen Y."/>
            <person name="Xu X."/>
            <person name="Zhang Y."/>
            <person name="Luo S."/>
            <person name="Chen H."/>
            <person name="Gao J."/>
            <person name="Mao Z."/>
            <person name="Pires J.C."/>
            <person name="Luo M."/>
            <person name="Kudrna D."/>
            <person name="Wing R.A."/>
            <person name="Meyers B.C."/>
            <person name="Yi K."/>
            <person name="Kong H."/>
            <person name="Lavrijsen P."/>
            <person name="Sunseri F."/>
            <person name="Falavigna A."/>
            <person name="Ye Y."/>
            <person name="Leebens-Mack J.H."/>
            <person name="Chen G."/>
        </authorList>
    </citation>
    <scope>NUCLEOTIDE SEQUENCE [LARGE SCALE GENOMIC DNA]</scope>
    <source>
        <strain evidence="2">cv. DH0086</strain>
    </source>
</reference>
<dbReference type="Gramene" id="ONK67807">
    <property type="protein sequence ID" value="ONK67807"/>
    <property type="gene ID" value="A4U43_C05F3980"/>
</dbReference>
<gene>
    <name evidence="1" type="ORF">A4U43_C05F3980</name>
</gene>
<dbReference type="AlphaFoldDB" id="A0A5P1ERP9"/>
<accession>A0A5P1ERP9</accession>
<name>A0A5P1ERP9_ASPOF</name>
<organism evidence="1 2">
    <name type="scientific">Asparagus officinalis</name>
    <name type="common">Garden asparagus</name>
    <dbReference type="NCBI Taxonomy" id="4686"/>
    <lineage>
        <taxon>Eukaryota</taxon>
        <taxon>Viridiplantae</taxon>
        <taxon>Streptophyta</taxon>
        <taxon>Embryophyta</taxon>
        <taxon>Tracheophyta</taxon>
        <taxon>Spermatophyta</taxon>
        <taxon>Magnoliopsida</taxon>
        <taxon>Liliopsida</taxon>
        <taxon>Asparagales</taxon>
        <taxon>Asparagaceae</taxon>
        <taxon>Asparagoideae</taxon>
        <taxon>Asparagus</taxon>
    </lineage>
</organism>
<proteinExistence type="predicted"/>
<evidence type="ECO:0000313" key="2">
    <source>
        <dbReference type="Proteomes" id="UP000243459"/>
    </source>
</evidence>
<dbReference type="EMBL" id="CM007385">
    <property type="protein sequence ID" value="ONK67807.1"/>
    <property type="molecule type" value="Genomic_DNA"/>
</dbReference>
<protein>
    <submittedName>
        <fullName evidence="1">Uncharacterized protein</fullName>
    </submittedName>
</protein>